<evidence type="ECO:0000256" key="1">
    <source>
        <dbReference type="SAM" id="Phobius"/>
    </source>
</evidence>
<dbReference type="SUPFAM" id="SSF54523">
    <property type="entry name" value="Pili subunits"/>
    <property type="match status" value="1"/>
</dbReference>
<evidence type="ECO:0000313" key="2">
    <source>
        <dbReference type="EMBL" id="GGF92681.1"/>
    </source>
</evidence>
<dbReference type="InterPro" id="IPR045584">
    <property type="entry name" value="Pilin-like"/>
</dbReference>
<sequence>MRVFSQRPSNQKNQNTRLIKVKHSRQAGFSLIELAMVLVIAGLLFMAYMSWSSYKARESEARATGNNVAQYIAAVNAKLATDTVHAGDTFTGVNWLLPTSCGGSSTTAYLPCGFIINSQVMRTPPVVTVNNIGTGSRLSVTINFGTITSMTTNGVLEPNPGLAASVVNAARAYYGSVSNGAFNGITSYDFDKVNATFQVNIVLQGTQDVWLRVDGGNSMQNNITYNPSIADDKRQLLNVSTISMQSATQAQITSNGAPLLLSGAASSVKLGDGSGNITMSANNNIGINSVGELSLNRDSGGDIYLGKQNGVKGDSNVHVNDLTIASKGNTKLTDYLGMVFVRSYKIDQNTTLIPFDAHCTATGGINKIFLLQQMQEVKQFPVKFSVSRGSFNNYVDIAFSVPYATSGIRAQTNGNSWQIVQHNLTQFEAIAEIYCDYSNK</sequence>
<reference evidence="2" key="2">
    <citation type="submission" date="2020-09" db="EMBL/GenBank/DDBJ databases">
        <authorList>
            <person name="Sun Q."/>
            <person name="Zhou Y."/>
        </authorList>
    </citation>
    <scope>NUCLEOTIDE SEQUENCE</scope>
    <source>
        <strain evidence="2">CGMCC 1.15758</strain>
    </source>
</reference>
<dbReference type="OrthoDB" id="5629591at2"/>
<keyword evidence="1" id="KW-1133">Transmembrane helix</keyword>
<evidence type="ECO:0008006" key="4">
    <source>
        <dbReference type="Google" id="ProtNLM"/>
    </source>
</evidence>
<dbReference type="Proteomes" id="UP000636949">
    <property type="component" value="Unassembled WGS sequence"/>
</dbReference>
<dbReference type="Pfam" id="PF07963">
    <property type="entry name" value="N_methyl"/>
    <property type="match status" value="1"/>
</dbReference>
<dbReference type="InterPro" id="IPR012902">
    <property type="entry name" value="N_methyl_site"/>
</dbReference>
<gene>
    <name evidence="2" type="ORF">GCM10010995_07300</name>
</gene>
<dbReference type="NCBIfam" id="TIGR02532">
    <property type="entry name" value="IV_pilin_GFxxxE"/>
    <property type="match status" value="1"/>
</dbReference>
<dbReference type="PROSITE" id="PS00409">
    <property type="entry name" value="PROKAR_NTER_METHYL"/>
    <property type="match status" value="1"/>
</dbReference>
<dbReference type="EMBL" id="BMJS01000005">
    <property type="protein sequence ID" value="GGF92681.1"/>
    <property type="molecule type" value="Genomic_DNA"/>
</dbReference>
<reference evidence="2" key="1">
    <citation type="journal article" date="2014" name="Int. J. Syst. Evol. Microbiol.">
        <title>Complete genome sequence of Corynebacterium casei LMG S-19264T (=DSM 44701T), isolated from a smear-ripened cheese.</title>
        <authorList>
            <consortium name="US DOE Joint Genome Institute (JGI-PGF)"/>
            <person name="Walter F."/>
            <person name="Albersmeier A."/>
            <person name="Kalinowski J."/>
            <person name="Ruckert C."/>
        </authorList>
    </citation>
    <scope>NUCLEOTIDE SEQUENCE</scope>
    <source>
        <strain evidence="2">CGMCC 1.15758</strain>
    </source>
</reference>
<organism evidence="2 3">
    <name type="scientific">Cysteiniphilum litorale</name>
    <dbReference type="NCBI Taxonomy" id="2056700"/>
    <lineage>
        <taxon>Bacteria</taxon>
        <taxon>Pseudomonadati</taxon>
        <taxon>Pseudomonadota</taxon>
        <taxon>Gammaproteobacteria</taxon>
        <taxon>Thiotrichales</taxon>
        <taxon>Fastidiosibacteraceae</taxon>
        <taxon>Cysteiniphilum</taxon>
    </lineage>
</organism>
<feature type="transmembrane region" description="Helical" evidence="1">
    <location>
        <begin position="27"/>
        <end position="51"/>
    </location>
</feature>
<name>A0A8J3E7R7_9GAMM</name>
<evidence type="ECO:0000313" key="3">
    <source>
        <dbReference type="Proteomes" id="UP000636949"/>
    </source>
</evidence>
<dbReference type="AlphaFoldDB" id="A0A8J3E7R7"/>
<protein>
    <recommendedName>
        <fullName evidence="4">Prepilin-type N-terminal cleavage/methylation domain-containing protein</fullName>
    </recommendedName>
</protein>
<comment type="caution">
    <text evidence="2">The sequence shown here is derived from an EMBL/GenBank/DDBJ whole genome shotgun (WGS) entry which is preliminary data.</text>
</comment>
<keyword evidence="3" id="KW-1185">Reference proteome</keyword>
<proteinExistence type="predicted"/>
<dbReference type="RefSeq" id="WP_157968209.1">
    <property type="nucleotide sequence ID" value="NZ_BMJS01000005.1"/>
</dbReference>
<accession>A0A8J3E7R7</accession>
<keyword evidence="1" id="KW-0812">Transmembrane</keyword>
<keyword evidence="1" id="KW-0472">Membrane</keyword>